<dbReference type="EMBL" id="KQ085980">
    <property type="protein sequence ID" value="KLO12297.1"/>
    <property type="molecule type" value="Genomic_DNA"/>
</dbReference>
<evidence type="ECO:0000256" key="1">
    <source>
        <dbReference type="ARBA" id="ARBA00022801"/>
    </source>
</evidence>
<name>A0A0H2RKY0_9AGAM</name>
<dbReference type="PANTHER" id="PTHR21660:SF1">
    <property type="entry name" value="ACYL-COENZYME A THIOESTERASE 13"/>
    <property type="match status" value="1"/>
</dbReference>
<dbReference type="InterPro" id="IPR039298">
    <property type="entry name" value="ACOT13"/>
</dbReference>
<evidence type="ECO:0000313" key="3">
    <source>
        <dbReference type="Proteomes" id="UP000053477"/>
    </source>
</evidence>
<proteinExistence type="predicted"/>
<dbReference type="OrthoDB" id="2831072at2759"/>
<evidence type="ECO:0008006" key="4">
    <source>
        <dbReference type="Google" id="ProtNLM"/>
    </source>
</evidence>
<organism evidence="2 3">
    <name type="scientific">Schizopora paradoxa</name>
    <dbReference type="NCBI Taxonomy" id="27342"/>
    <lineage>
        <taxon>Eukaryota</taxon>
        <taxon>Fungi</taxon>
        <taxon>Dikarya</taxon>
        <taxon>Basidiomycota</taxon>
        <taxon>Agaricomycotina</taxon>
        <taxon>Agaricomycetes</taxon>
        <taxon>Hymenochaetales</taxon>
        <taxon>Schizoporaceae</taxon>
        <taxon>Schizopora</taxon>
    </lineage>
</organism>
<dbReference type="AlphaFoldDB" id="A0A0H2RKY0"/>
<dbReference type="GO" id="GO:0047617">
    <property type="term" value="F:fatty acyl-CoA hydrolase activity"/>
    <property type="evidence" value="ECO:0007669"/>
    <property type="project" value="InterPro"/>
</dbReference>
<dbReference type="InterPro" id="IPR029069">
    <property type="entry name" value="HotDog_dom_sf"/>
</dbReference>
<dbReference type="InParanoid" id="A0A0H2RKY0"/>
<dbReference type="CDD" id="cd03440">
    <property type="entry name" value="hot_dog"/>
    <property type="match status" value="1"/>
</dbReference>
<gene>
    <name evidence="2" type="ORF">SCHPADRAFT_890874</name>
</gene>
<protein>
    <recommendedName>
        <fullName evidence="4">Thioesterase domain-containing protein</fullName>
    </recommendedName>
</protein>
<sequence length="148" mass="15908">MCGRAFGDGILSRLEIVEANAWKDRDEARVVCELDVEEDMTDANGNVPGSCFAFLTSLFSGLPHIVLDLSKGGTGAKGAAQVLSTTIHRNAHVGDRLKIYGRTMSRDFAVTFGRCEIWSSRDGKLVASASQMKAEGVKKGKTGNKSKL</sequence>
<dbReference type="Gene3D" id="3.10.129.10">
    <property type="entry name" value="Hotdog Thioesterase"/>
    <property type="match status" value="1"/>
</dbReference>
<dbReference type="PANTHER" id="PTHR21660">
    <property type="entry name" value="THIOESTERASE SUPERFAMILY MEMBER-RELATED"/>
    <property type="match status" value="1"/>
</dbReference>
<reference evidence="2 3" key="1">
    <citation type="submission" date="2015-04" db="EMBL/GenBank/DDBJ databases">
        <title>Complete genome sequence of Schizopora paradoxa KUC8140, a cosmopolitan wood degrader in East Asia.</title>
        <authorList>
            <consortium name="DOE Joint Genome Institute"/>
            <person name="Min B."/>
            <person name="Park H."/>
            <person name="Jang Y."/>
            <person name="Kim J.-J."/>
            <person name="Kim K.H."/>
            <person name="Pangilinan J."/>
            <person name="Lipzen A."/>
            <person name="Riley R."/>
            <person name="Grigoriev I.V."/>
            <person name="Spatafora J.W."/>
            <person name="Choi I.-G."/>
        </authorList>
    </citation>
    <scope>NUCLEOTIDE SEQUENCE [LARGE SCALE GENOMIC DNA]</scope>
    <source>
        <strain evidence="2 3">KUC8140</strain>
    </source>
</reference>
<dbReference type="Proteomes" id="UP000053477">
    <property type="component" value="Unassembled WGS sequence"/>
</dbReference>
<accession>A0A0H2RKY0</accession>
<keyword evidence="3" id="KW-1185">Reference proteome</keyword>
<dbReference type="SUPFAM" id="SSF54637">
    <property type="entry name" value="Thioesterase/thiol ester dehydrase-isomerase"/>
    <property type="match status" value="1"/>
</dbReference>
<dbReference type="STRING" id="27342.A0A0H2RKY0"/>
<keyword evidence="1" id="KW-0378">Hydrolase</keyword>
<evidence type="ECO:0000313" key="2">
    <source>
        <dbReference type="EMBL" id="KLO12297.1"/>
    </source>
</evidence>